<organism evidence="2 3">
    <name type="scientific">Strongylus vulgaris</name>
    <name type="common">Blood worm</name>
    <dbReference type="NCBI Taxonomy" id="40348"/>
    <lineage>
        <taxon>Eukaryota</taxon>
        <taxon>Metazoa</taxon>
        <taxon>Ecdysozoa</taxon>
        <taxon>Nematoda</taxon>
        <taxon>Chromadorea</taxon>
        <taxon>Rhabditida</taxon>
        <taxon>Rhabditina</taxon>
        <taxon>Rhabditomorpha</taxon>
        <taxon>Strongyloidea</taxon>
        <taxon>Strongylidae</taxon>
        <taxon>Strongylus</taxon>
    </lineage>
</organism>
<feature type="compositionally biased region" description="Acidic residues" evidence="1">
    <location>
        <begin position="126"/>
        <end position="135"/>
    </location>
</feature>
<evidence type="ECO:0000256" key="1">
    <source>
        <dbReference type="SAM" id="MobiDB-lite"/>
    </source>
</evidence>
<evidence type="ECO:0000313" key="3">
    <source>
        <dbReference type="Proteomes" id="UP000270094"/>
    </source>
</evidence>
<gene>
    <name evidence="2" type="ORF">SVUK_LOCUS7720</name>
</gene>
<sequence>SAEIQRTTSSVASPFVLAKGKSPRKHISVIEIQSDKNESAVESLFDLSGSEKSLPYESLITKRFPKDIFLEKSPSVGQNISASSPEVSAMGTVDIGTGKEDADQSIWSMVPAKPPQANRSRLDLTAETDLDQSVW</sequence>
<feature type="compositionally biased region" description="Polar residues" evidence="1">
    <location>
        <begin position="77"/>
        <end position="86"/>
    </location>
</feature>
<reference evidence="2 3" key="1">
    <citation type="submission" date="2018-11" db="EMBL/GenBank/DDBJ databases">
        <authorList>
            <consortium name="Pathogen Informatics"/>
        </authorList>
    </citation>
    <scope>NUCLEOTIDE SEQUENCE [LARGE SCALE GENOMIC DNA]</scope>
</reference>
<feature type="non-terminal residue" evidence="2">
    <location>
        <position position="1"/>
    </location>
</feature>
<accession>A0A3P7KZX4</accession>
<proteinExistence type="predicted"/>
<dbReference type="Proteomes" id="UP000270094">
    <property type="component" value="Unassembled WGS sequence"/>
</dbReference>
<dbReference type="EMBL" id="UYYB01026887">
    <property type="protein sequence ID" value="VDM72722.1"/>
    <property type="molecule type" value="Genomic_DNA"/>
</dbReference>
<name>A0A3P7KZX4_STRVU</name>
<feature type="region of interest" description="Disordered" evidence="1">
    <location>
        <begin position="77"/>
        <end position="135"/>
    </location>
</feature>
<protein>
    <submittedName>
        <fullName evidence="2">Uncharacterized protein</fullName>
    </submittedName>
</protein>
<dbReference type="OrthoDB" id="5856743at2759"/>
<dbReference type="AlphaFoldDB" id="A0A3P7KZX4"/>
<keyword evidence="3" id="KW-1185">Reference proteome</keyword>
<evidence type="ECO:0000313" key="2">
    <source>
        <dbReference type="EMBL" id="VDM72722.1"/>
    </source>
</evidence>